<dbReference type="FunFam" id="3.40.50.720:FF:000084">
    <property type="entry name" value="Short-chain dehydrogenase reductase"/>
    <property type="match status" value="1"/>
</dbReference>
<dbReference type="InterPro" id="IPR002347">
    <property type="entry name" value="SDR_fam"/>
</dbReference>
<dbReference type="Proteomes" id="UP000193409">
    <property type="component" value="Unassembled WGS sequence"/>
</dbReference>
<reference evidence="2 3" key="1">
    <citation type="submission" date="2017-03" db="EMBL/GenBank/DDBJ databases">
        <authorList>
            <person name="Afonso C.L."/>
            <person name="Miller P.J."/>
            <person name="Scott M.A."/>
            <person name="Spackman E."/>
            <person name="Goraichik I."/>
            <person name="Dimitrov K.M."/>
            <person name="Suarez D.L."/>
            <person name="Swayne D.E."/>
        </authorList>
    </citation>
    <scope>NUCLEOTIDE SEQUENCE [LARGE SCALE GENOMIC DNA]</scope>
    <source>
        <strain evidence="2 3">CECT 7680</strain>
    </source>
</reference>
<evidence type="ECO:0000256" key="1">
    <source>
        <dbReference type="ARBA" id="ARBA00006484"/>
    </source>
</evidence>
<dbReference type="InterPro" id="IPR036291">
    <property type="entry name" value="NAD(P)-bd_dom_sf"/>
</dbReference>
<dbReference type="PRINTS" id="PR00080">
    <property type="entry name" value="SDRFAMILY"/>
</dbReference>
<name>A0A1Y5TFN8_9RHOB</name>
<dbReference type="PANTHER" id="PTHR42879:SF2">
    <property type="entry name" value="3-OXOACYL-[ACYL-CARRIER-PROTEIN] REDUCTASE FABG"/>
    <property type="match status" value="1"/>
</dbReference>
<dbReference type="AlphaFoldDB" id="A0A1Y5TFN8"/>
<keyword evidence="2" id="KW-0560">Oxidoreductase</keyword>
<dbReference type="SUPFAM" id="SSF51735">
    <property type="entry name" value="NAD(P)-binding Rossmann-fold domains"/>
    <property type="match status" value="1"/>
</dbReference>
<dbReference type="EMBL" id="FWFQ01000027">
    <property type="protein sequence ID" value="SLN59314.1"/>
    <property type="molecule type" value="Genomic_DNA"/>
</dbReference>
<gene>
    <name evidence="2" type="primary">gno_2</name>
    <name evidence="2" type="ORF">PSA7680_03108</name>
</gene>
<evidence type="ECO:0000313" key="2">
    <source>
        <dbReference type="EMBL" id="SLN59314.1"/>
    </source>
</evidence>
<dbReference type="Pfam" id="PF13561">
    <property type="entry name" value="adh_short_C2"/>
    <property type="match status" value="1"/>
</dbReference>
<dbReference type="PROSITE" id="PS00061">
    <property type="entry name" value="ADH_SHORT"/>
    <property type="match status" value="1"/>
</dbReference>
<dbReference type="InterPro" id="IPR020904">
    <property type="entry name" value="Sc_DH/Rdtase_CS"/>
</dbReference>
<protein>
    <submittedName>
        <fullName evidence="2">Gluconate 5-dehydrogenase</fullName>
        <ecNumber evidence="2">1.1.1.69</ecNumber>
    </submittedName>
</protein>
<dbReference type="NCBIfam" id="NF005559">
    <property type="entry name" value="PRK07231.1"/>
    <property type="match status" value="1"/>
</dbReference>
<dbReference type="InterPro" id="IPR050259">
    <property type="entry name" value="SDR"/>
</dbReference>
<proteinExistence type="inferred from homology"/>
<dbReference type="PANTHER" id="PTHR42879">
    <property type="entry name" value="3-OXOACYL-(ACYL-CARRIER-PROTEIN) REDUCTASE"/>
    <property type="match status" value="1"/>
</dbReference>
<comment type="similarity">
    <text evidence="1">Belongs to the short-chain dehydrogenases/reductases (SDR) family.</text>
</comment>
<dbReference type="RefSeq" id="WP_085869606.1">
    <property type="nucleotide sequence ID" value="NZ_FWFQ01000027.1"/>
</dbReference>
<accession>A0A1Y5TFN8</accession>
<keyword evidence="3" id="KW-1185">Reference proteome</keyword>
<organism evidence="2 3">
    <name type="scientific">Pseudoruegeria aquimaris</name>
    <dbReference type="NCBI Taxonomy" id="393663"/>
    <lineage>
        <taxon>Bacteria</taxon>
        <taxon>Pseudomonadati</taxon>
        <taxon>Pseudomonadota</taxon>
        <taxon>Alphaproteobacteria</taxon>
        <taxon>Rhodobacterales</taxon>
        <taxon>Roseobacteraceae</taxon>
        <taxon>Pseudoruegeria</taxon>
    </lineage>
</organism>
<evidence type="ECO:0000313" key="3">
    <source>
        <dbReference type="Proteomes" id="UP000193409"/>
    </source>
</evidence>
<dbReference type="Gene3D" id="3.40.50.720">
    <property type="entry name" value="NAD(P)-binding Rossmann-like Domain"/>
    <property type="match status" value="1"/>
</dbReference>
<sequence length="251" mass="25614">MHSPAFSLAGKTALVTGATSGLGHEIAKLFARQGAHVFVNGRSAESCARAVAAIEGRATPLPFDATSPEAIEAAMAGFAPGGLDILVNNVGLRDRRALAAFTAADVARLINADLVAPFLLAQKAAGLMVEGRTRGRIINISSIAGLIAQSSDAVYTSAKAGVNGMTKALAAELGPHGITVNAIAPGFFRTAPNAAAAQDPKIQARLEAATALKRWGEPPELAPAALFLASDEASYVTGQILAVDGGYTSHY</sequence>
<dbReference type="OrthoDB" id="9796652at2"/>
<dbReference type="PRINTS" id="PR00081">
    <property type="entry name" value="GDHRDH"/>
</dbReference>
<dbReference type="EC" id="1.1.1.69" evidence="2"/>
<dbReference type="GO" id="GO:0008874">
    <property type="term" value="F:gluconate 5-dehydrogenase activity"/>
    <property type="evidence" value="ECO:0007669"/>
    <property type="project" value="UniProtKB-EC"/>
</dbReference>
<dbReference type="GO" id="GO:0032787">
    <property type="term" value="P:monocarboxylic acid metabolic process"/>
    <property type="evidence" value="ECO:0007669"/>
    <property type="project" value="UniProtKB-ARBA"/>
</dbReference>
<dbReference type="NCBIfam" id="NF004778">
    <property type="entry name" value="PRK06124.1"/>
    <property type="match status" value="1"/>
</dbReference>